<evidence type="ECO:0000313" key="2">
    <source>
        <dbReference type="EMBL" id="BCB89441.1"/>
    </source>
</evidence>
<dbReference type="Proteomes" id="UP000503011">
    <property type="component" value="Chromosome"/>
</dbReference>
<dbReference type="Gene3D" id="3.40.50.1950">
    <property type="entry name" value="Flavin prenyltransferase-like"/>
    <property type="match status" value="1"/>
</dbReference>
<proteinExistence type="predicted"/>
<evidence type="ECO:0000259" key="1">
    <source>
        <dbReference type="Pfam" id="PF02441"/>
    </source>
</evidence>
<dbReference type="GO" id="GO:0003824">
    <property type="term" value="F:catalytic activity"/>
    <property type="evidence" value="ECO:0007669"/>
    <property type="project" value="InterPro"/>
</dbReference>
<evidence type="ECO:0000313" key="3">
    <source>
        <dbReference type="Proteomes" id="UP000503011"/>
    </source>
</evidence>
<reference evidence="2 3" key="2">
    <citation type="submission" date="2020-03" db="EMBL/GenBank/DDBJ databases">
        <authorList>
            <person name="Ichikawa N."/>
            <person name="Kimura A."/>
            <person name="Kitahashi Y."/>
            <person name="Uohara A."/>
        </authorList>
    </citation>
    <scope>NUCLEOTIDE SEQUENCE [LARGE SCALE GENOMIC DNA]</scope>
    <source>
        <strain evidence="2 3">NBRC 105367</strain>
    </source>
</reference>
<dbReference type="KEGG" id="psuu:Psuf_067540"/>
<dbReference type="RefSeq" id="WP_173161311.1">
    <property type="nucleotide sequence ID" value="NZ_AP022871.1"/>
</dbReference>
<reference evidence="2 3" key="1">
    <citation type="submission" date="2020-03" db="EMBL/GenBank/DDBJ databases">
        <title>Whole genome shotgun sequence of Phytohabitans suffuscus NBRC 105367.</title>
        <authorList>
            <person name="Komaki H."/>
            <person name="Tamura T."/>
        </authorList>
    </citation>
    <scope>NUCLEOTIDE SEQUENCE [LARGE SCALE GENOMIC DNA]</scope>
    <source>
        <strain evidence="2 3">NBRC 105367</strain>
    </source>
</reference>
<dbReference type="InterPro" id="IPR003382">
    <property type="entry name" value="Flavoprotein"/>
</dbReference>
<organism evidence="2 3">
    <name type="scientific">Phytohabitans suffuscus</name>
    <dbReference type="NCBI Taxonomy" id="624315"/>
    <lineage>
        <taxon>Bacteria</taxon>
        <taxon>Bacillati</taxon>
        <taxon>Actinomycetota</taxon>
        <taxon>Actinomycetes</taxon>
        <taxon>Micromonosporales</taxon>
        <taxon>Micromonosporaceae</taxon>
    </lineage>
</organism>
<dbReference type="EMBL" id="AP022871">
    <property type="protein sequence ID" value="BCB89441.1"/>
    <property type="molecule type" value="Genomic_DNA"/>
</dbReference>
<keyword evidence="3" id="KW-1185">Reference proteome</keyword>
<dbReference type="SUPFAM" id="SSF52507">
    <property type="entry name" value="Homo-oligomeric flavin-containing Cys decarboxylases, HFCD"/>
    <property type="match status" value="1"/>
</dbReference>
<feature type="domain" description="Flavoprotein" evidence="1">
    <location>
        <begin position="5"/>
        <end position="136"/>
    </location>
</feature>
<dbReference type="Pfam" id="PF02441">
    <property type="entry name" value="Flavoprotein"/>
    <property type="match status" value="1"/>
</dbReference>
<gene>
    <name evidence="2" type="ORF">Psuf_067540</name>
</gene>
<protein>
    <submittedName>
        <fullName evidence="2">Flavoprotein</fullName>
    </submittedName>
</protein>
<accession>A0A6F8YUD0</accession>
<dbReference type="AlphaFoldDB" id="A0A6F8YUD0"/>
<name>A0A6F8YUD0_9ACTN</name>
<sequence length="172" mass="17869">MGRPTVAVVICAAGPAPHARLAVELALDRGWAVRAVTTPAARSFVDATELAALTGAPVVSEYRLPSEPRAIEIPDAFVVAPATYNTVCKLAVGVADTYALSLLAEGIGLAVPVAILPYVNAALASRKPYREAVESLRSEGVRIVTGQHRVEAFPWAAALDTAGVTRDLASSP</sequence>
<dbReference type="InterPro" id="IPR036551">
    <property type="entry name" value="Flavin_trans-like"/>
</dbReference>